<dbReference type="Gene3D" id="3.40.50.1820">
    <property type="entry name" value="alpha/beta hydrolase"/>
    <property type="match status" value="1"/>
</dbReference>
<dbReference type="PANTHER" id="PTHR43798">
    <property type="entry name" value="MONOACYLGLYCEROL LIPASE"/>
    <property type="match status" value="1"/>
</dbReference>
<dbReference type="PANTHER" id="PTHR43798:SF33">
    <property type="entry name" value="HYDROLASE, PUTATIVE (AFU_ORTHOLOGUE AFUA_2G14860)-RELATED"/>
    <property type="match status" value="1"/>
</dbReference>
<dbReference type="InterPro" id="IPR050266">
    <property type="entry name" value="AB_hydrolase_sf"/>
</dbReference>
<evidence type="ECO:0000259" key="1">
    <source>
        <dbReference type="Pfam" id="PF00561"/>
    </source>
</evidence>
<dbReference type="RefSeq" id="WP_120117055.1">
    <property type="nucleotide sequence ID" value="NZ_QYTW02000016.1"/>
</dbReference>
<comment type="caution">
    <text evidence="2">The sequence shown here is derived from an EMBL/GenBank/DDBJ whole genome shotgun (WGS) entry which is preliminary data.</text>
</comment>
<evidence type="ECO:0000313" key="3">
    <source>
        <dbReference type="Proteomes" id="UP000287296"/>
    </source>
</evidence>
<dbReference type="GO" id="GO:0016020">
    <property type="term" value="C:membrane"/>
    <property type="evidence" value="ECO:0007669"/>
    <property type="project" value="TreeGrafter"/>
</dbReference>
<name>A0A429X5X2_SIMTE</name>
<proteinExistence type="predicted"/>
<organism evidence="2 3">
    <name type="scientific">Siminovitchia terrae</name>
    <name type="common">Bacillus terrae</name>
    <dbReference type="NCBI Taxonomy" id="1914933"/>
    <lineage>
        <taxon>Bacteria</taxon>
        <taxon>Bacillati</taxon>
        <taxon>Bacillota</taxon>
        <taxon>Bacilli</taxon>
        <taxon>Bacillales</taxon>
        <taxon>Bacillaceae</taxon>
        <taxon>Siminovitchia</taxon>
    </lineage>
</organism>
<dbReference type="InterPro" id="IPR029058">
    <property type="entry name" value="AB_hydrolase_fold"/>
</dbReference>
<dbReference type="Pfam" id="PF00561">
    <property type="entry name" value="Abhydrolase_1"/>
    <property type="match status" value="1"/>
</dbReference>
<protein>
    <submittedName>
        <fullName evidence="2">Alpha/beta hydrolase</fullName>
    </submittedName>
</protein>
<gene>
    <name evidence="2" type="ORF">D5F11_015225</name>
</gene>
<dbReference type="GO" id="GO:0016787">
    <property type="term" value="F:hydrolase activity"/>
    <property type="evidence" value="ECO:0007669"/>
    <property type="project" value="UniProtKB-KW"/>
</dbReference>
<dbReference type="SUPFAM" id="SSF53474">
    <property type="entry name" value="alpha/beta-Hydrolases"/>
    <property type="match status" value="1"/>
</dbReference>
<dbReference type="AlphaFoldDB" id="A0A429X5X2"/>
<dbReference type="EMBL" id="QYTW02000016">
    <property type="protein sequence ID" value="RST58784.1"/>
    <property type="molecule type" value="Genomic_DNA"/>
</dbReference>
<feature type="domain" description="AB hydrolase-1" evidence="1">
    <location>
        <begin position="29"/>
        <end position="255"/>
    </location>
</feature>
<dbReference type="Proteomes" id="UP000287296">
    <property type="component" value="Unassembled WGS sequence"/>
</dbReference>
<dbReference type="OrthoDB" id="9773293at2"/>
<dbReference type="InterPro" id="IPR000073">
    <property type="entry name" value="AB_hydrolase_1"/>
</dbReference>
<accession>A0A429X5X2</accession>
<sequence>MGQYVTTNKGRTFYIHETPGEQGTIIGSHGLTGNHKQLHYYQEAFSGTYQFISYDILGRGNSEAAAGDSSIYTHADHLLDLIATLEIERPILLGYSMGAYISAIAASRLANTESLILLDGAGLADESTRQLVLPSLERLKKTYSNPDQYIEEAKKLYTRLNINWDQQMEEAVHYEIAKDERFWRNKSNLQTITRDFESFYTFQSANVLAHIACPVFLLISTGSIGDKGPLFQEEGYAQMKKQLSRLQTEVSPVNHYELVFNKQPKIFSQIQTFLSHKEVKS</sequence>
<keyword evidence="2" id="KW-0378">Hydrolase</keyword>
<reference evidence="2 3" key="1">
    <citation type="submission" date="2018-12" db="EMBL/GenBank/DDBJ databases">
        <authorList>
            <person name="Sun L."/>
            <person name="Chen Z."/>
        </authorList>
    </citation>
    <scope>NUCLEOTIDE SEQUENCE [LARGE SCALE GENOMIC DNA]</scope>
    <source>
        <strain evidence="2 3">LMG 29736</strain>
    </source>
</reference>
<evidence type="ECO:0000313" key="2">
    <source>
        <dbReference type="EMBL" id="RST58784.1"/>
    </source>
</evidence>